<feature type="domain" description="DUF4426" evidence="2">
    <location>
        <begin position="25"/>
        <end position="145"/>
    </location>
</feature>
<keyword evidence="4" id="KW-1185">Reference proteome</keyword>
<dbReference type="AlphaFoldDB" id="A0A7V7GSP5"/>
<evidence type="ECO:0000259" key="2">
    <source>
        <dbReference type="Pfam" id="PF14467"/>
    </source>
</evidence>
<protein>
    <submittedName>
        <fullName evidence="3">DUF4426 domain-containing protein</fullName>
    </submittedName>
</protein>
<evidence type="ECO:0000256" key="1">
    <source>
        <dbReference type="SAM" id="SignalP"/>
    </source>
</evidence>
<proteinExistence type="predicted"/>
<feature type="chain" id="PRO_5030870354" evidence="1">
    <location>
        <begin position="20"/>
        <end position="146"/>
    </location>
</feature>
<keyword evidence="1" id="KW-0732">Signal</keyword>
<evidence type="ECO:0000313" key="4">
    <source>
        <dbReference type="Proteomes" id="UP000463138"/>
    </source>
</evidence>
<dbReference type="InterPro" id="IPR025218">
    <property type="entry name" value="DUF4426"/>
</dbReference>
<reference evidence="3 4" key="1">
    <citation type="submission" date="2018-07" db="EMBL/GenBank/DDBJ databases">
        <title>Pseudomonas laoshanensis sp. nov., isolated from soil.</title>
        <authorList>
            <person name="Sun J."/>
            <person name="Yu L."/>
            <person name="Wang M."/>
            <person name="Zhang C."/>
        </authorList>
    </citation>
    <scope>NUCLEOTIDE SEQUENCE [LARGE SCALE GENOMIC DNA]</scope>
    <source>
        <strain evidence="3 4">Y22</strain>
    </source>
</reference>
<dbReference type="Gene3D" id="2.60.40.3340">
    <property type="entry name" value="Domain of unknown function DUF4426"/>
    <property type="match status" value="1"/>
</dbReference>
<dbReference type="Proteomes" id="UP000463138">
    <property type="component" value="Unassembled WGS sequence"/>
</dbReference>
<comment type="caution">
    <text evidence="3">The sequence shown here is derived from an EMBL/GenBank/DDBJ whole genome shotgun (WGS) entry which is preliminary data.</text>
</comment>
<gene>
    <name evidence="3" type="ORF">DT594_11245</name>
</gene>
<sequence>MMFRALLLSLLLLPALANAQQTSPQRFGDMLVYYNTFNSSYLLPDIAATTGLTRGPNHGVVNIAIQRETQDGPVAVDALLTGNVTNLLGQRSPLRFIRIQEEESIYFVANYTATQRGLLRFEVEVRPSTGGTTQTLRFQQEFFPDE</sequence>
<feature type="signal peptide" evidence="1">
    <location>
        <begin position="1"/>
        <end position="19"/>
    </location>
</feature>
<dbReference type="RefSeq" id="WP_149332758.1">
    <property type="nucleotide sequence ID" value="NZ_QOVF01000003.1"/>
</dbReference>
<dbReference type="Pfam" id="PF14467">
    <property type="entry name" value="DUF4426"/>
    <property type="match status" value="1"/>
</dbReference>
<dbReference type="EMBL" id="QOVF01000003">
    <property type="protein sequence ID" value="KAA0693894.1"/>
    <property type="molecule type" value="Genomic_DNA"/>
</dbReference>
<name>A0A7V7GSP5_9GAMM</name>
<dbReference type="OrthoDB" id="8563353at2"/>
<accession>A0A7V7GSP5</accession>
<organism evidence="3 4">
    <name type="scientific">Halopseudomonas laoshanensis</name>
    <dbReference type="NCBI Taxonomy" id="2268758"/>
    <lineage>
        <taxon>Bacteria</taxon>
        <taxon>Pseudomonadati</taxon>
        <taxon>Pseudomonadota</taxon>
        <taxon>Gammaproteobacteria</taxon>
        <taxon>Pseudomonadales</taxon>
        <taxon>Pseudomonadaceae</taxon>
        <taxon>Halopseudomonas</taxon>
    </lineage>
</organism>
<evidence type="ECO:0000313" key="3">
    <source>
        <dbReference type="EMBL" id="KAA0693894.1"/>
    </source>
</evidence>